<protein>
    <submittedName>
        <fullName evidence="1">Uncharacterized protein</fullName>
    </submittedName>
</protein>
<name>A0A0F9QX90_9ZZZZ</name>
<reference evidence="1" key="1">
    <citation type="journal article" date="2015" name="Nature">
        <title>Complex archaea that bridge the gap between prokaryotes and eukaryotes.</title>
        <authorList>
            <person name="Spang A."/>
            <person name="Saw J.H."/>
            <person name="Jorgensen S.L."/>
            <person name="Zaremba-Niedzwiedzka K."/>
            <person name="Martijn J."/>
            <person name="Lind A.E."/>
            <person name="van Eijk R."/>
            <person name="Schleper C."/>
            <person name="Guy L."/>
            <person name="Ettema T.J."/>
        </authorList>
    </citation>
    <scope>NUCLEOTIDE SEQUENCE</scope>
</reference>
<gene>
    <name evidence="1" type="ORF">LCGC14_0666550</name>
</gene>
<comment type="caution">
    <text evidence="1">The sequence shown here is derived from an EMBL/GenBank/DDBJ whole genome shotgun (WGS) entry which is preliminary data.</text>
</comment>
<sequence length="276" mass="33696">MEALGIDRAIEFKKLTYSFYDMYMELFEEINKGNYNQEIHEYMKDLLQSYGNTYCLELSCLPFEKEKLEEVTYWTEEQAKEWLEKQLLENPEYCRRYNLDLKKINEHDRNRSKDMVEDGFYEADYSEVVKEVSEAIADTIERISYKITLTESPLDLNRIRILILIFLMFDYRPFNIFDERPNEYIKGDILKLYVEMNRKRIPLDYIPCNEYNDGINTIYDIYREYDYRWFGMNEPERFLQYTEDPTKQVDQEVIEKYKPPIPEFERELNRLKGNNT</sequence>
<proteinExistence type="predicted"/>
<organism evidence="1">
    <name type="scientific">marine sediment metagenome</name>
    <dbReference type="NCBI Taxonomy" id="412755"/>
    <lineage>
        <taxon>unclassified sequences</taxon>
        <taxon>metagenomes</taxon>
        <taxon>ecological metagenomes</taxon>
    </lineage>
</organism>
<dbReference type="EMBL" id="LAZR01001296">
    <property type="protein sequence ID" value="KKN47089.1"/>
    <property type="molecule type" value="Genomic_DNA"/>
</dbReference>
<dbReference type="AlphaFoldDB" id="A0A0F9QX90"/>
<accession>A0A0F9QX90</accession>
<evidence type="ECO:0000313" key="1">
    <source>
        <dbReference type="EMBL" id="KKN47089.1"/>
    </source>
</evidence>